<dbReference type="PANTHER" id="PTHR48049:SF132">
    <property type="entry name" value="GLYCOSYLTRANSFERASE"/>
    <property type="match status" value="1"/>
</dbReference>
<dbReference type="Gene3D" id="3.40.50.2000">
    <property type="entry name" value="Glycogen Phosphorylase B"/>
    <property type="match status" value="1"/>
</dbReference>
<evidence type="ECO:0000313" key="2">
    <source>
        <dbReference type="Proteomes" id="UP001050691"/>
    </source>
</evidence>
<dbReference type="Proteomes" id="UP001050691">
    <property type="component" value="Unassembled WGS sequence"/>
</dbReference>
<dbReference type="SUPFAM" id="SSF53756">
    <property type="entry name" value="UDP-Glycosyltransferase/glycogen phosphorylase"/>
    <property type="match status" value="1"/>
</dbReference>
<dbReference type="InterPro" id="IPR050481">
    <property type="entry name" value="UDP-glycosyltransf_plant"/>
</dbReference>
<name>A0AAV5AGH1_9AGAM</name>
<dbReference type="AlphaFoldDB" id="A0AAV5AGH1"/>
<protein>
    <submittedName>
        <fullName evidence="1">Uncharacterized protein</fullName>
    </submittedName>
</protein>
<comment type="caution">
    <text evidence="1">The sequence shown here is derived from an EMBL/GenBank/DDBJ whole genome shotgun (WGS) entry which is preliminary data.</text>
</comment>
<reference evidence="1" key="1">
    <citation type="submission" date="2021-10" db="EMBL/GenBank/DDBJ databases">
        <title>De novo Genome Assembly of Clathrus columnatus (Basidiomycota, Fungi) Using Illumina and Nanopore Sequence Data.</title>
        <authorList>
            <person name="Ogiso-Tanaka E."/>
            <person name="Itagaki H."/>
            <person name="Hosoya T."/>
            <person name="Hosaka K."/>
        </authorList>
    </citation>
    <scope>NUCLEOTIDE SEQUENCE</scope>
    <source>
        <strain evidence="1">MO-923</strain>
    </source>
</reference>
<gene>
    <name evidence="1" type="ORF">Clacol_007062</name>
</gene>
<accession>A0AAV5AGH1</accession>
<sequence length="501" mass="57292">MRRARHDSLVLVEVIDAFHPPSPPLRHMPPGLAYAIKLLQEASNLTITFPIPSDWTKHVEDEIAKYISNIRDSLRDRLRIVQVSASEQNELHLLAFMNGLVPFCTSLFTSAPYRQTNGTVLTSIQQPDICLLDVPVLTLSFASTTAMIHIMGPEELGGKGDVLAKSKLLARETGKPIDEILIKLFVPDKGQITKLIGLPQVYDYECYVKLSVTSFNFFLKHKRRYTRKGLPRELHLFSLYRDCDGVVTTSSYIYERESNDAFKAHYEGNGRSYYAAGPVTPTSAHQPSWDGVKTFLDRMLQEHGGRSVIYVSFGSSFWPLNAEATWKVFEIIQQRQIPMILVHNDGWLRPSFPDSLRVRFEESDSVLITQWAPQNLILGHKLIPFDYTRPTHPTFRIAWPVESDQIMNAMYIGELKHNIGYELLEVLERDESKPLYRGYTPSGTLDAVEKEIQIVLHKAFGPDGAEKRRNAEIFKEKLSHLWDEDGDARLELRRFIQDYLS</sequence>
<dbReference type="PANTHER" id="PTHR48049">
    <property type="entry name" value="GLYCOSYLTRANSFERASE"/>
    <property type="match status" value="1"/>
</dbReference>
<keyword evidence="2" id="KW-1185">Reference proteome</keyword>
<dbReference type="GO" id="GO:0035251">
    <property type="term" value="F:UDP-glucosyltransferase activity"/>
    <property type="evidence" value="ECO:0007669"/>
    <property type="project" value="InterPro"/>
</dbReference>
<organism evidence="1 2">
    <name type="scientific">Clathrus columnatus</name>
    <dbReference type="NCBI Taxonomy" id="1419009"/>
    <lineage>
        <taxon>Eukaryota</taxon>
        <taxon>Fungi</taxon>
        <taxon>Dikarya</taxon>
        <taxon>Basidiomycota</taxon>
        <taxon>Agaricomycotina</taxon>
        <taxon>Agaricomycetes</taxon>
        <taxon>Phallomycetidae</taxon>
        <taxon>Phallales</taxon>
        <taxon>Clathraceae</taxon>
        <taxon>Clathrus</taxon>
    </lineage>
</organism>
<dbReference type="EMBL" id="BPWL01000008">
    <property type="protein sequence ID" value="GJJ12817.1"/>
    <property type="molecule type" value="Genomic_DNA"/>
</dbReference>
<proteinExistence type="predicted"/>
<evidence type="ECO:0000313" key="1">
    <source>
        <dbReference type="EMBL" id="GJJ12817.1"/>
    </source>
</evidence>